<dbReference type="CDD" id="cd09138">
    <property type="entry name" value="PLDc_vPLD1_2_yPLD_like_1"/>
    <property type="match status" value="1"/>
</dbReference>
<feature type="region of interest" description="Disordered" evidence="11">
    <location>
        <begin position="103"/>
        <end position="150"/>
    </location>
</feature>
<dbReference type="Gene3D" id="3.30.870.10">
    <property type="entry name" value="Endonuclease Chain A"/>
    <property type="match status" value="2"/>
</dbReference>
<dbReference type="STRING" id="655863.F0XDV6"/>
<dbReference type="InParanoid" id="F0XDV6"/>
<dbReference type="PROSITE" id="PS50035">
    <property type="entry name" value="PLD"/>
    <property type="match status" value="2"/>
</dbReference>
<name>F0XDV6_GROCL</name>
<dbReference type="GeneID" id="25974628"/>
<feature type="compositionally biased region" description="Basic and acidic residues" evidence="11">
    <location>
        <begin position="421"/>
        <end position="431"/>
    </location>
</feature>
<dbReference type="PANTHER" id="PTHR18896:SF76">
    <property type="entry name" value="PHOSPHOLIPASE"/>
    <property type="match status" value="1"/>
</dbReference>
<evidence type="ECO:0000256" key="11">
    <source>
        <dbReference type="SAM" id="MobiDB-lite"/>
    </source>
</evidence>
<feature type="region of interest" description="Disordered" evidence="11">
    <location>
        <begin position="409"/>
        <end position="459"/>
    </location>
</feature>
<keyword evidence="4" id="KW-0677">Repeat</keyword>
<proteinExistence type="inferred from homology"/>
<dbReference type="Pfam" id="PF13091">
    <property type="entry name" value="PLDc_2"/>
    <property type="match status" value="1"/>
</dbReference>
<feature type="region of interest" description="Disordered" evidence="11">
    <location>
        <begin position="1699"/>
        <end position="1788"/>
    </location>
</feature>
<feature type="compositionally biased region" description="Basic residues" evidence="11">
    <location>
        <begin position="357"/>
        <end position="366"/>
    </location>
</feature>
<feature type="region of interest" description="Disordered" evidence="11">
    <location>
        <begin position="655"/>
        <end position="714"/>
    </location>
</feature>
<dbReference type="SUPFAM" id="SSF56024">
    <property type="entry name" value="Phospholipase D/nuclease"/>
    <property type="match status" value="2"/>
</dbReference>
<evidence type="ECO:0000256" key="5">
    <source>
        <dbReference type="ARBA" id="ARBA00022801"/>
    </source>
</evidence>
<feature type="compositionally biased region" description="Basic and acidic residues" evidence="11">
    <location>
        <begin position="1564"/>
        <end position="1576"/>
    </location>
</feature>
<feature type="region of interest" description="Disordered" evidence="11">
    <location>
        <begin position="290"/>
        <end position="395"/>
    </location>
</feature>
<gene>
    <name evidence="13" type="ORF">CMQ_1719</name>
</gene>
<organism evidence="14">
    <name type="scientific">Grosmannia clavigera (strain kw1407 / UAMH 11150)</name>
    <name type="common">Blue stain fungus</name>
    <name type="synonym">Graphiocladiella clavigera</name>
    <dbReference type="NCBI Taxonomy" id="655863"/>
    <lineage>
        <taxon>Eukaryota</taxon>
        <taxon>Fungi</taxon>
        <taxon>Dikarya</taxon>
        <taxon>Ascomycota</taxon>
        <taxon>Pezizomycotina</taxon>
        <taxon>Sordariomycetes</taxon>
        <taxon>Sordariomycetidae</taxon>
        <taxon>Ophiostomatales</taxon>
        <taxon>Ophiostomataceae</taxon>
        <taxon>Leptographium</taxon>
    </lineage>
</organism>
<feature type="region of interest" description="Disordered" evidence="11">
    <location>
        <begin position="1501"/>
        <end position="1534"/>
    </location>
</feature>
<reference evidence="13 14" key="1">
    <citation type="journal article" date="2011" name="Proc. Natl. Acad. Sci. U.S.A.">
        <title>Genome and transcriptome analyses of the mountain pine beetle-fungal symbiont Grosmannia clavigera, a lodgepole pine pathogen.</title>
        <authorList>
            <person name="DiGuistini S."/>
            <person name="Wang Y."/>
            <person name="Liao N.Y."/>
            <person name="Taylor G."/>
            <person name="Tanguay P."/>
            <person name="Feau N."/>
            <person name="Henrissat B."/>
            <person name="Chan S.K."/>
            <person name="Hesse-Orce U."/>
            <person name="Alamouti S.M."/>
            <person name="Tsui C.K.M."/>
            <person name="Docking R.T."/>
            <person name="Levasseur A."/>
            <person name="Haridas S."/>
            <person name="Robertson G."/>
            <person name="Birol I."/>
            <person name="Holt R.A."/>
            <person name="Marra M.A."/>
            <person name="Hamelin R.C."/>
            <person name="Hirst M."/>
            <person name="Jones S.J.M."/>
            <person name="Bohlmann J."/>
            <person name="Breuil C."/>
        </authorList>
    </citation>
    <scope>NUCLEOTIDE SEQUENCE [LARGE SCALE GENOMIC DNA]</scope>
    <source>
        <strain evidence="14">kw1407 / UAMH 11150</strain>
    </source>
</reference>
<feature type="compositionally biased region" description="Polar residues" evidence="11">
    <location>
        <begin position="260"/>
        <end position="276"/>
    </location>
</feature>
<dbReference type="Proteomes" id="UP000007796">
    <property type="component" value="Unassembled WGS sequence"/>
</dbReference>
<evidence type="ECO:0000259" key="12">
    <source>
        <dbReference type="PROSITE" id="PS50035"/>
    </source>
</evidence>
<evidence type="ECO:0000256" key="6">
    <source>
        <dbReference type="ARBA" id="ARBA00022963"/>
    </source>
</evidence>
<feature type="compositionally biased region" description="Basic and acidic residues" evidence="11">
    <location>
        <begin position="1726"/>
        <end position="1767"/>
    </location>
</feature>
<feature type="compositionally biased region" description="Acidic residues" evidence="11">
    <location>
        <begin position="333"/>
        <end position="351"/>
    </location>
</feature>
<evidence type="ECO:0000256" key="3">
    <source>
        <dbReference type="ARBA" id="ARBA00012027"/>
    </source>
</evidence>
<keyword evidence="5" id="KW-0378">Hydrolase</keyword>
<evidence type="ECO:0000256" key="9">
    <source>
        <dbReference type="ARBA" id="ARBA00074658"/>
    </source>
</evidence>
<dbReference type="InterPro" id="IPR015679">
    <property type="entry name" value="PLipase_D_fam"/>
</dbReference>
<dbReference type="PANTHER" id="PTHR18896">
    <property type="entry name" value="PHOSPHOLIPASE D"/>
    <property type="match status" value="1"/>
</dbReference>
<feature type="compositionally biased region" description="Acidic residues" evidence="11">
    <location>
        <begin position="1577"/>
        <end position="1587"/>
    </location>
</feature>
<dbReference type="SMART" id="SM00155">
    <property type="entry name" value="PLDc"/>
    <property type="match status" value="2"/>
</dbReference>
<evidence type="ECO:0000256" key="7">
    <source>
        <dbReference type="ARBA" id="ARBA00023098"/>
    </source>
</evidence>
<evidence type="ECO:0000256" key="1">
    <source>
        <dbReference type="ARBA" id="ARBA00000798"/>
    </source>
</evidence>
<dbReference type="InterPro" id="IPR025202">
    <property type="entry name" value="PLD-like_dom"/>
</dbReference>
<feature type="region of interest" description="Disordered" evidence="11">
    <location>
        <begin position="1550"/>
        <end position="1625"/>
    </location>
</feature>
<dbReference type="EC" id="3.1.4.4" evidence="3"/>
<keyword evidence="7" id="KW-0443">Lipid metabolism</keyword>
<evidence type="ECO:0000256" key="4">
    <source>
        <dbReference type="ARBA" id="ARBA00022737"/>
    </source>
</evidence>
<feature type="compositionally biased region" description="Basic and acidic residues" evidence="11">
    <location>
        <begin position="1516"/>
        <end position="1534"/>
    </location>
</feature>
<evidence type="ECO:0000256" key="8">
    <source>
        <dbReference type="ARBA" id="ARBA00042228"/>
    </source>
</evidence>
<dbReference type="EMBL" id="GL629765">
    <property type="protein sequence ID" value="EFX04791.1"/>
    <property type="molecule type" value="Genomic_DNA"/>
</dbReference>
<keyword evidence="6" id="KW-0442">Lipid degradation</keyword>
<evidence type="ECO:0000256" key="10">
    <source>
        <dbReference type="ARBA" id="ARBA00079280"/>
    </source>
</evidence>
<comment type="catalytic activity">
    <reaction evidence="1">
        <text>a 1,2-diacyl-sn-glycero-3-phosphocholine + H2O = a 1,2-diacyl-sn-glycero-3-phosphate + choline + H(+)</text>
        <dbReference type="Rhea" id="RHEA:14445"/>
        <dbReference type="ChEBI" id="CHEBI:15354"/>
        <dbReference type="ChEBI" id="CHEBI:15377"/>
        <dbReference type="ChEBI" id="CHEBI:15378"/>
        <dbReference type="ChEBI" id="CHEBI:57643"/>
        <dbReference type="ChEBI" id="CHEBI:58608"/>
        <dbReference type="EC" id="3.1.4.4"/>
    </reaction>
</comment>
<accession>F0XDV6</accession>
<dbReference type="Pfam" id="PF00614">
    <property type="entry name" value="PLDc"/>
    <property type="match status" value="1"/>
</dbReference>
<feature type="region of interest" description="Disordered" evidence="11">
    <location>
        <begin position="251"/>
        <end position="276"/>
    </location>
</feature>
<dbReference type="FunCoup" id="F0XDV6">
    <property type="interactions" value="112"/>
</dbReference>
<keyword evidence="14" id="KW-1185">Reference proteome</keyword>
<dbReference type="eggNOG" id="KOG1329">
    <property type="taxonomic scope" value="Eukaryota"/>
</dbReference>
<dbReference type="CDD" id="cd09141">
    <property type="entry name" value="PLDc_vPLD1_2_yPLD_like_2"/>
    <property type="match status" value="1"/>
</dbReference>
<sequence>MLDKTTIPLARTLLDLTVPVTARRVKTSIFPDLCYSSRAFFSLTAVLSTGAQRKAEKNDNTERLESGCTTLDRSRTSLLALQSSWKVLYVFCIRMGTAAEDGSRLSSNSAAKDTDLPSIPEAPSAEAKATSAGNGPANGASYNSEASDADGAPTMKRLSFAMRLPSLRFEAEDYLTGGFAHSMAVSAGDEAAGGTASPGGMSPGISPGAIAGRADGMTTPQILEEGELMESPPGTPGLSARRSVQFSGPDIVVDAPFGSHSRQNSLDAGNPSSSRSRAFMAKLKALAVQGGLPSPRSPGTGSTGMAADTAYSSATGSPTMARGSRRARSLQEEGSDEDADAEETADEDTTEETAAQSKKRRRRTHYRPPPQRLSTSGALSVGGIATEPGTPVPTSNRLQALLQRRATMPDVAQHRGGLSEGEGRDQLDRQHNWRRGSMWMGRSEEHEEADSQGGGRTVGHLRRRTAFGGGASDNEAALTSRRTFFAGGEKATLYGAQKWRQVKNTWKFLRQKREDRFDYLKSAELMAELRAGAPAVLMLASMIQRDEHGNKRIPVLLEQLRLHVSDSTPMQDGDSERHWLFTIDLEYGSGPSRMKWTIKRTIREILELHWKYKLALRNDKYLHTVLPVGSRPKQPRFPVSVFPYVRGLRGLEMDDEDDAGSLHGEDDAADGAADGAGNGATDGPADRGNATAGEMTAGEGTATDVEGGGGMRQRRRTRMTVLGMSRRSSAVIGADGSGLNADGQAAQDEAALRRKYVDRQQRVLGKYLTEMIHWLIFRADSNRLCRFLELSALGVRLAAEGSYHGKECFLHIQSSKGLDFRRVLTPGKVIERHSRKWFLVRQSYIVCVESPENMNIYDVYLVDPKFLIVSKNAKRKQAEAAAAEKDRTRKAKKAKAKGTGTELDLTSEMLTSKHHTIKITTSERKVKLWARNQHLIGQFEDSIVDMLKQTAWHQRHRFDSFAPVRDGVFAQWLVDGRDYMWNVSRAIAMAKDVIYIHDWWLSPELYMRRPAAISQKWRLDRLLQRKAGEGVKIFVIIYRNVEAAVPIDSEYTKFSLLNLHPNIFVQRSPNQFKKNQFFFAHHEKICVVDHDVAFLGGIDLCFGRWDSPQHTLVDDKPTGFEAAMDGLPKDADHCQLWPGKDYSNPRVQDFFSLREPYKEMYDRTRVPRMPWHDVGMQVVGQPARDLTRHFVQRWNYVRRGRKPTRPTPFLLPPPDFRREDLEGLGLSGTCEVQILRSASAWSLGVMDVECSIQTAYISMIEESDHFVYMENQFFITSTETLNVKIVNRIGDALVERIERAHRNDEDWRCVIIIPLMPGFEASVADQEGTSVRLILQCQYRSISRGENSIFGRLRAAGIEPEDYIQFFSLRQWGRINNKSVLTTEQLYIHAKAIIVDDRVALIGSANINERSLLGDRDSETAAIVRDRDMISSTMGGEPYLVGRFAHTLRMRLMQEHLGLDTDAIMEEDRQREAEFTADMDQIVNGAVDYGELARNIRLALSGEDDDDEEGESEAAEMQRKQTHDVEGGGEDRWSAARSIGGDLLRDSTVVDGREVLVGEGEGEGEGREKGKGKEKEEEKEEREDETEMWQSDGEAEMQANDHVQQKEPQENEANEAQQNEPPSTCPLAFDIRLAQITKECMRDPIDGAFYDDVWARVAENNTKIYRRVFRCMPDSEATNWHEFQNFTAYNLRFQESMENRKKNTTAEAEGGSRPNGVGEEAQAAKPEMEKAAAMEDVLKHRPSRDESSVLEVPNEKDKGEKGTERRATFSTPKISYDAADGNGSGNAKELLSKEDAETLLQLVQGHLVQFPYDWLSVEESNGNWLYQVDQVAPLQIYSVFVSAALLAASATAQTTSACAAENIVTACLSTENAQLASCGTSDWDCMCNAYVNIITCYNNCPDDTARNSAVGQKELYCSYASAYPSINAPLTTTETAAMLKPKPATTTCVATGKKK</sequence>
<dbReference type="FunFam" id="3.30.870.10:FF:000011">
    <property type="entry name" value="Phospholipase"/>
    <property type="match status" value="1"/>
</dbReference>
<dbReference type="HOGENOM" id="CLU_000690_0_1_1"/>
<dbReference type="CDD" id="cd01254">
    <property type="entry name" value="PH_PLD"/>
    <property type="match status" value="1"/>
</dbReference>
<feature type="compositionally biased region" description="Acidic residues" evidence="11">
    <location>
        <begin position="1502"/>
        <end position="1514"/>
    </location>
</feature>
<dbReference type="RefSeq" id="XP_014174273.1">
    <property type="nucleotide sequence ID" value="XM_014318798.1"/>
</dbReference>
<evidence type="ECO:0000313" key="13">
    <source>
        <dbReference type="EMBL" id="EFX04791.1"/>
    </source>
</evidence>
<feature type="domain" description="PLD phosphodiesterase" evidence="12">
    <location>
        <begin position="1384"/>
        <end position="1411"/>
    </location>
</feature>
<dbReference type="GO" id="GO:0004630">
    <property type="term" value="F:phospholipase D activity"/>
    <property type="evidence" value="ECO:0007669"/>
    <property type="project" value="UniProtKB-EC"/>
</dbReference>
<protein>
    <recommendedName>
        <fullName evidence="9">Phospholipase D1</fullName>
        <ecNumber evidence="3">3.1.4.4</ecNumber>
    </recommendedName>
    <alternativeName>
        <fullName evidence="8">Choline phosphatase 1</fullName>
    </alternativeName>
    <alternativeName>
        <fullName evidence="10">Phosphatidylcholine-hydrolyzing phospholipase D1</fullName>
    </alternativeName>
</protein>
<feature type="domain" description="PLD phosphodiesterase" evidence="12">
    <location>
        <begin position="1077"/>
        <end position="1104"/>
    </location>
</feature>
<dbReference type="GO" id="GO:0009395">
    <property type="term" value="P:phospholipid catabolic process"/>
    <property type="evidence" value="ECO:0007669"/>
    <property type="project" value="TreeGrafter"/>
</dbReference>
<dbReference type="OrthoDB" id="14911at2759"/>
<dbReference type="InterPro" id="IPR001736">
    <property type="entry name" value="PLipase_D/transphosphatidylase"/>
</dbReference>
<evidence type="ECO:0000313" key="14">
    <source>
        <dbReference type="Proteomes" id="UP000007796"/>
    </source>
</evidence>
<comment type="similarity">
    <text evidence="2">Belongs to the phospholipase D family.</text>
</comment>
<evidence type="ECO:0000256" key="2">
    <source>
        <dbReference type="ARBA" id="ARBA00008664"/>
    </source>
</evidence>